<keyword evidence="5" id="KW-0694">RNA-binding</keyword>
<evidence type="ECO:0000256" key="5">
    <source>
        <dbReference type="HAMAP-Rule" id="MF_00362"/>
    </source>
</evidence>
<proteinExistence type="inferred from homology"/>
<evidence type="ECO:0000313" key="6">
    <source>
        <dbReference type="EMBL" id="OGH78150.1"/>
    </source>
</evidence>
<dbReference type="PANTHER" id="PTHR11560">
    <property type="entry name" value="39S RIBOSOMAL PROTEIN L10, MITOCHONDRIAL"/>
    <property type="match status" value="1"/>
</dbReference>
<evidence type="ECO:0000256" key="3">
    <source>
        <dbReference type="ARBA" id="ARBA00023274"/>
    </source>
</evidence>
<comment type="function">
    <text evidence="5">Forms part of the ribosomal stalk, playing a central role in the interaction of the ribosome with GTP-bound translation factors.</text>
</comment>
<keyword evidence="3 5" id="KW-0687">Ribonucleoprotein</keyword>
<evidence type="ECO:0000256" key="4">
    <source>
        <dbReference type="ARBA" id="ARBA00035202"/>
    </source>
</evidence>
<dbReference type="EMBL" id="MFQH01000017">
    <property type="protein sequence ID" value="OGH78150.1"/>
    <property type="molecule type" value="Genomic_DNA"/>
</dbReference>
<sequence length="173" mass="18163">MAKSKQVKVAALSDLSSHLRSAKSVVFANFQGLKVKDTEELRKKCRAENVYFVATKKTLLKKALDEAGLTVDVKAFAGGVAAIFATGDEVAPAQITAEFAKTHEVVGIFGGILEGAFIDGAKVNALAKLPSKHQLLGQLVGTLNAPISGFVNVLAGNLRGFVTVLNAVKEAKV</sequence>
<dbReference type="NCBIfam" id="NF000955">
    <property type="entry name" value="PRK00099.1-1"/>
    <property type="match status" value="1"/>
</dbReference>
<dbReference type="SUPFAM" id="SSF160369">
    <property type="entry name" value="Ribosomal protein L10-like"/>
    <property type="match status" value="1"/>
</dbReference>
<dbReference type="Gene3D" id="6.10.250.290">
    <property type="match status" value="1"/>
</dbReference>
<accession>A0A1F6N378</accession>
<reference evidence="6 7" key="1">
    <citation type="journal article" date="2016" name="Nat. Commun.">
        <title>Thousands of microbial genomes shed light on interconnected biogeochemical processes in an aquifer system.</title>
        <authorList>
            <person name="Anantharaman K."/>
            <person name="Brown C.T."/>
            <person name="Hug L.A."/>
            <person name="Sharon I."/>
            <person name="Castelle C.J."/>
            <person name="Probst A.J."/>
            <person name="Thomas B.C."/>
            <person name="Singh A."/>
            <person name="Wilkins M.J."/>
            <person name="Karaoz U."/>
            <person name="Brodie E.L."/>
            <person name="Williams K.H."/>
            <person name="Hubbard S.S."/>
            <person name="Banfield J.F."/>
        </authorList>
    </citation>
    <scope>NUCLEOTIDE SEQUENCE [LARGE SCALE GENOMIC DNA]</scope>
</reference>
<dbReference type="GO" id="GO:1990904">
    <property type="term" value="C:ribonucleoprotein complex"/>
    <property type="evidence" value="ECO:0007669"/>
    <property type="project" value="UniProtKB-KW"/>
</dbReference>
<keyword evidence="5" id="KW-0699">rRNA-binding</keyword>
<comment type="similarity">
    <text evidence="1 5">Belongs to the universal ribosomal protein uL10 family.</text>
</comment>
<protein>
    <recommendedName>
        <fullName evidence="4 5">Large ribosomal subunit protein uL10</fullName>
    </recommendedName>
</protein>
<evidence type="ECO:0000313" key="7">
    <source>
        <dbReference type="Proteomes" id="UP000177040"/>
    </source>
</evidence>
<dbReference type="InterPro" id="IPR043141">
    <property type="entry name" value="Ribosomal_uL10-like_sf"/>
</dbReference>
<dbReference type="GO" id="GO:0005840">
    <property type="term" value="C:ribosome"/>
    <property type="evidence" value="ECO:0007669"/>
    <property type="project" value="UniProtKB-KW"/>
</dbReference>
<comment type="caution">
    <text evidence="6">The sequence shown here is derived from an EMBL/GenBank/DDBJ whole genome shotgun (WGS) entry which is preliminary data.</text>
</comment>
<dbReference type="GO" id="GO:0070180">
    <property type="term" value="F:large ribosomal subunit rRNA binding"/>
    <property type="evidence" value="ECO:0007669"/>
    <property type="project" value="UniProtKB-UniRule"/>
</dbReference>
<dbReference type="GO" id="GO:0006412">
    <property type="term" value="P:translation"/>
    <property type="evidence" value="ECO:0007669"/>
    <property type="project" value="UniProtKB-UniRule"/>
</dbReference>
<dbReference type="Proteomes" id="UP000177040">
    <property type="component" value="Unassembled WGS sequence"/>
</dbReference>
<comment type="subunit">
    <text evidence="5">Part of the ribosomal stalk of the 50S ribosomal subunit. The N-terminus interacts with L11 and the large rRNA to form the base of the stalk. The C-terminus forms an elongated spine to which L12 dimers bind in a sequential fashion forming a multimeric L10(L12)X complex.</text>
</comment>
<dbReference type="InterPro" id="IPR022973">
    <property type="entry name" value="Ribosomal_uL10_bac"/>
</dbReference>
<evidence type="ECO:0000256" key="1">
    <source>
        <dbReference type="ARBA" id="ARBA00008889"/>
    </source>
</evidence>
<dbReference type="Gene3D" id="3.30.70.1730">
    <property type="match status" value="1"/>
</dbReference>
<dbReference type="AlphaFoldDB" id="A0A1F6N378"/>
<dbReference type="CDD" id="cd05797">
    <property type="entry name" value="Ribosomal_L10"/>
    <property type="match status" value="1"/>
</dbReference>
<organism evidence="6 7">
    <name type="scientific">Candidatus Magasanikbacteria bacterium RIFCSPLOWO2_01_FULL_40_15</name>
    <dbReference type="NCBI Taxonomy" id="1798686"/>
    <lineage>
        <taxon>Bacteria</taxon>
        <taxon>Candidatus Magasanikiibacteriota</taxon>
    </lineage>
</organism>
<gene>
    <name evidence="5" type="primary">rplJ</name>
    <name evidence="6" type="ORF">A2983_03700</name>
</gene>
<evidence type="ECO:0000256" key="2">
    <source>
        <dbReference type="ARBA" id="ARBA00022980"/>
    </source>
</evidence>
<dbReference type="InterPro" id="IPR001790">
    <property type="entry name" value="Ribosomal_uL10"/>
</dbReference>
<keyword evidence="2 5" id="KW-0689">Ribosomal protein</keyword>
<dbReference type="Pfam" id="PF00466">
    <property type="entry name" value="Ribosomal_L10"/>
    <property type="match status" value="1"/>
</dbReference>
<name>A0A1F6N378_9BACT</name>
<dbReference type="InterPro" id="IPR047865">
    <property type="entry name" value="Ribosomal_uL10_bac_type"/>
</dbReference>
<dbReference type="HAMAP" id="MF_00362">
    <property type="entry name" value="Ribosomal_uL10"/>
    <property type="match status" value="1"/>
</dbReference>